<gene>
    <name evidence="1" type="ORF">I6U51_13810</name>
</gene>
<comment type="caution">
    <text evidence="1">The sequence shown here is derived from an EMBL/GenBank/DDBJ whole genome shotgun (WGS) entry which is preliminary data.</text>
</comment>
<name>A0A934I2E3_9CLOT</name>
<organism evidence="1 2">
    <name type="scientific">Clostridium aciditolerans</name>
    <dbReference type="NCBI Taxonomy" id="339861"/>
    <lineage>
        <taxon>Bacteria</taxon>
        <taxon>Bacillati</taxon>
        <taxon>Bacillota</taxon>
        <taxon>Clostridia</taxon>
        <taxon>Eubacteriales</taxon>
        <taxon>Clostridiaceae</taxon>
        <taxon>Clostridium</taxon>
    </lineage>
</organism>
<dbReference type="InterPro" id="IPR021525">
    <property type="entry name" value="DUF3189"/>
</dbReference>
<accession>A0A934I2E3</accession>
<evidence type="ECO:0000313" key="2">
    <source>
        <dbReference type="Proteomes" id="UP000622687"/>
    </source>
</evidence>
<sequence length="156" mass="17153">MIVVYHDAGGAHSTATAANIHIGNLSMDKIPTKEELLSLPTFDKTTRSQMGTLLYIGEDELGTKVYTVGRRYKPNLVIPAISSMYTILHGSTDDLLIVDTQPSVNLLMKIGGFSSRAINLVSFGRPIVTYGTIKAYKDIANIVKKVKQQINDRNKQ</sequence>
<protein>
    <submittedName>
        <fullName evidence="1">DUF3189 family protein</fullName>
    </submittedName>
</protein>
<dbReference type="EMBL" id="JAEEGB010000015">
    <property type="protein sequence ID" value="MBI6873776.1"/>
    <property type="molecule type" value="Genomic_DNA"/>
</dbReference>
<keyword evidence="2" id="KW-1185">Reference proteome</keyword>
<dbReference type="Pfam" id="PF11385">
    <property type="entry name" value="DUF3189"/>
    <property type="match status" value="1"/>
</dbReference>
<dbReference type="AlphaFoldDB" id="A0A934I2E3"/>
<reference evidence="1" key="1">
    <citation type="submission" date="2020-12" db="EMBL/GenBank/DDBJ databases">
        <title>Clostridium thailandense sp. nov., a novel acetogenic bacterium isolated from peat land soil in Thailand.</title>
        <authorList>
            <person name="Chaikitkaew S."/>
            <person name="Birkeland N.K."/>
        </authorList>
    </citation>
    <scope>NUCLEOTIDE SEQUENCE</scope>
    <source>
        <strain evidence="1">DSM 17425</strain>
    </source>
</reference>
<dbReference type="RefSeq" id="WP_211143201.1">
    <property type="nucleotide sequence ID" value="NZ_JAEEGB010000015.1"/>
</dbReference>
<evidence type="ECO:0000313" key="1">
    <source>
        <dbReference type="EMBL" id="MBI6873776.1"/>
    </source>
</evidence>
<dbReference type="Proteomes" id="UP000622687">
    <property type="component" value="Unassembled WGS sequence"/>
</dbReference>
<proteinExistence type="predicted"/>